<keyword evidence="2" id="KW-1185">Reference proteome</keyword>
<geneLocation type="plasmid" evidence="1 2">
    <name>p_unnamed2</name>
</geneLocation>
<dbReference type="EMBL" id="CP104971">
    <property type="protein sequence ID" value="UXN58149.1"/>
    <property type="molecule type" value="Genomic_DNA"/>
</dbReference>
<dbReference type="Proteomes" id="UP001061991">
    <property type="component" value="Plasmid p_unnamed2"/>
</dbReference>
<evidence type="ECO:0000313" key="2">
    <source>
        <dbReference type="Proteomes" id="UP001061991"/>
    </source>
</evidence>
<sequence>MAVVEGWNVFTEEEAIKTAIDKYGKDPTTSVAYCTVAVDDGRKSLEFQFWFDLFLKLTNAAHIGGAYARVARRLFQIGHF</sequence>
<protein>
    <submittedName>
        <fullName evidence="1">Uncharacterized protein</fullName>
    </submittedName>
</protein>
<proteinExistence type="predicted"/>
<gene>
    <name evidence="1" type="ORF">N8E88_04815</name>
</gene>
<keyword evidence="1" id="KW-0614">Plasmid</keyword>
<reference evidence="1" key="1">
    <citation type="submission" date="2022-09" db="EMBL/GenBank/DDBJ databases">
        <title>Interaction between co-microsymbionts with complementary sets of symbiotic genes in legume-rhizobium systems.</title>
        <authorList>
            <person name="Safronova V."/>
            <person name="Sazanova A."/>
            <person name="Afonin A."/>
            <person name="Chirak E."/>
        </authorList>
    </citation>
    <scope>NUCLEOTIDE SEQUENCE</scope>
    <source>
        <strain evidence="1">A18/3m</strain>
    </source>
</reference>
<name>A0ACD4CX49_9HYPH</name>
<evidence type="ECO:0000313" key="1">
    <source>
        <dbReference type="EMBL" id="UXN58149.1"/>
    </source>
</evidence>
<accession>A0ACD4CX49</accession>
<organism evidence="1 2">
    <name type="scientific">Phyllobacterium zundukense</name>
    <dbReference type="NCBI Taxonomy" id="1867719"/>
    <lineage>
        <taxon>Bacteria</taxon>
        <taxon>Pseudomonadati</taxon>
        <taxon>Pseudomonadota</taxon>
        <taxon>Alphaproteobacteria</taxon>
        <taxon>Hyphomicrobiales</taxon>
        <taxon>Phyllobacteriaceae</taxon>
        <taxon>Phyllobacterium</taxon>
    </lineage>
</organism>